<evidence type="ECO:0000313" key="4">
    <source>
        <dbReference type="Proteomes" id="UP001231587"/>
    </source>
</evidence>
<protein>
    <submittedName>
        <fullName evidence="1">Uncharacterized protein</fullName>
    </submittedName>
</protein>
<reference evidence="1" key="1">
    <citation type="submission" date="2021-03" db="EMBL/GenBank/DDBJ databases">
        <title>Genomic Encyclopedia of Type Strains, Phase IV (KMG-IV): sequencing the most valuable type-strain genomes for metagenomic binning, comparative biology and taxonomic classification.</title>
        <authorList>
            <person name="Goeker M."/>
        </authorList>
    </citation>
    <scope>NUCLEOTIDE SEQUENCE</scope>
    <source>
        <strain evidence="1">DSM 15523</strain>
        <strain evidence="2 4">DSM 16476</strain>
    </source>
</reference>
<dbReference type="Proteomes" id="UP001231587">
    <property type="component" value="Unassembled WGS sequence"/>
</dbReference>
<evidence type="ECO:0000313" key="1">
    <source>
        <dbReference type="EMBL" id="MBP1840491.1"/>
    </source>
</evidence>
<dbReference type="Proteomes" id="UP001138672">
    <property type="component" value="Unassembled WGS sequence"/>
</dbReference>
<comment type="caution">
    <text evidence="1">The sequence shown here is derived from an EMBL/GenBank/DDBJ whole genome shotgun (WGS) entry which is preliminary data.</text>
</comment>
<gene>
    <name evidence="1" type="ORF">J2Z56_002419</name>
    <name evidence="2" type="ORF">J2Z57_003442</name>
</gene>
<dbReference type="EMBL" id="JAGGJQ010000006">
    <property type="protein sequence ID" value="MBP1840491.1"/>
    <property type="molecule type" value="Genomic_DNA"/>
</dbReference>
<dbReference type="EMBL" id="JAUSUU010000012">
    <property type="protein sequence ID" value="MDQ0336983.1"/>
    <property type="molecule type" value="Genomic_DNA"/>
</dbReference>
<organism evidence="1 3">
    <name type="scientific">Formosa algae</name>
    <dbReference type="NCBI Taxonomy" id="225843"/>
    <lineage>
        <taxon>Bacteria</taxon>
        <taxon>Pseudomonadati</taxon>
        <taxon>Bacteroidota</taxon>
        <taxon>Flavobacteriia</taxon>
        <taxon>Flavobacteriales</taxon>
        <taxon>Flavobacteriaceae</taxon>
        <taxon>Formosa</taxon>
    </lineage>
</organism>
<evidence type="ECO:0000313" key="3">
    <source>
        <dbReference type="Proteomes" id="UP001138672"/>
    </source>
</evidence>
<evidence type="ECO:0000313" key="2">
    <source>
        <dbReference type="EMBL" id="MDQ0336983.1"/>
    </source>
</evidence>
<keyword evidence="4" id="KW-1185">Reference proteome</keyword>
<accession>A0A9X0YKX4</accession>
<sequence>MFIYSSTLELLKQNAKEQIFTASGFNILNFNILLYG</sequence>
<proteinExistence type="predicted"/>
<name>A0A9X0YKX4_9FLAO</name>
<dbReference type="AlphaFoldDB" id="A0A9X0YKX4"/>